<dbReference type="RefSeq" id="WP_014956134.1">
    <property type="nucleotide sequence ID" value="NC_018645.1"/>
</dbReference>
<dbReference type="STRING" id="651182.TOL2_C06090"/>
<gene>
    <name evidence="1" type="ordered locus">TOL2_C06090</name>
</gene>
<dbReference type="SUPFAM" id="SSF54637">
    <property type="entry name" value="Thioesterase/thiol ester dehydrase-isomerase"/>
    <property type="match status" value="1"/>
</dbReference>
<accession>K0NG60</accession>
<dbReference type="Gene3D" id="3.10.129.10">
    <property type="entry name" value="Hotdog Thioesterase"/>
    <property type="match status" value="1"/>
</dbReference>
<dbReference type="PANTHER" id="PTHR43664:SF1">
    <property type="entry name" value="BETA-METHYLMALYL-COA DEHYDRATASE"/>
    <property type="match status" value="1"/>
</dbReference>
<keyword evidence="2" id="KW-1185">Reference proteome</keyword>
<organism evidence="1 2">
    <name type="scientific">Desulfobacula toluolica (strain DSM 7467 / Tol2)</name>
    <dbReference type="NCBI Taxonomy" id="651182"/>
    <lineage>
        <taxon>Bacteria</taxon>
        <taxon>Pseudomonadati</taxon>
        <taxon>Thermodesulfobacteriota</taxon>
        <taxon>Desulfobacteria</taxon>
        <taxon>Desulfobacterales</taxon>
        <taxon>Desulfobacteraceae</taxon>
        <taxon>Desulfobacula</taxon>
    </lineage>
</organism>
<evidence type="ECO:0000313" key="1">
    <source>
        <dbReference type="EMBL" id="CCK78778.1"/>
    </source>
</evidence>
<proteinExistence type="predicted"/>
<protein>
    <submittedName>
        <fullName evidence="1">Uncharacterized protein</fullName>
    </submittedName>
</protein>
<dbReference type="KEGG" id="dto:TOL2_C06090"/>
<dbReference type="PANTHER" id="PTHR43664">
    <property type="entry name" value="MONOAMINE OXIDASE-RELATED"/>
    <property type="match status" value="1"/>
</dbReference>
<name>K0NG60_DESTT</name>
<sequence length="153" mass="17581">MISIHELFKCDPHGIGQLFYQVFVFIPGDELNWFNMSVHSNSEYARGTWFKERSIAGPIIFTVADGLIHNADNIAGFLAGDGYEIYAYIGVNNMKITSPVIFGDTLRAEAEVVELRPTKNPERFLFVYKNRAYNQRDQQVIEYQTTMMVTKKE</sequence>
<dbReference type="InterPro" id="IPR029069">
    <property type="entry name" value="HotDog_dom_sf"/>
</dbReference>
<dbReference type="Proteomes" id="UP000007347">
    <property type="component" value="Chromosome"/>
</dbReference>
<reference evidence="1 2" key="1">
    <citation type="journal article" date="2013" name="Environ. Microbiol.">
        <title>Complete genome, catabolic sub-proteomes and key-metabolites of Desulfobacula toluolica Tol2, a marine, aromatic compound-degrading, sulfate-reducing bacterium.</title>
        <authorList>
            <person name="Wohlbrand L."/>
            <person name="Jacob J.H."/>
            <person name="Kube M."/>
            <person name="Mussmann M."/>
            <person name="Jarling R."/>
            <person name="Beck A."/>
            <person name="Amann R."/>
            <person name="Wilkes H."/>
            <person name="Reinhardt R."/>
            <person name="Rabus R."/>
        </authorList>
    </citation>
    <scope>NUCLEOTIDE SEQUENCE [LARGE SCALE GENOMIC DNA]</scope>
    <source>
        <strain evidence="2">DSM 7467 / Tol2</strain>
    </source>
</reference>
<dbReference type="AlphaFoldDB" id="K0NG60"/>
<dbReference type="HOGENOM" id="CLU_1730521_0_0_7"/>
<dbReference type="InterPro" id="IPR052342">
    <property type="entry name" value="MCH/BMMD"/>
</dbReference>
<evidence type="ECO:0000313" key="2">
    <source>
        <dbReference type="Proteomes" id="UP000007347"/>
    </source>
</evidence>
<dbReference type="EMBL" id="FO203503">
    <property type="protein sequence ID" value="CCK78778.1"/>
    <property type="molecule type" value="Genomic_DNA"/>
</dbReference>
<dbReference type="PATRIC" id="fig|651182.5.peg.734"/>
<dbReference type="OrthoDB" id="6703795at2"/>